<evidence type="ECO:0000259" key="2">
    <source>
        <dbReference type="Pfam" id="PF14383"/>
    </source>
</evidence>
<feature type="region of interest" description="Disordered" evidence="1">
    <location>
        <begin position="29"/>
        <end position="59"/>
    </location>
</feature>
<dbReference type="InterPro" id="IPR032795">
    <property type="entry name" value="DUF3741-assoc"/>
</dbReference>
<evidence type="ECO:0000313" key="3">
    <source>
        <dbReference type="EMBL" id="KAK6943140.1"/>
    </source>
</evidence>
<dbReference type="PANTHER" id="PTHR35499:SF4">
    <property type="entry name" value="ALC-INTERACTING PROTEIN 1"/>
    <property type="match status" value="1"/>
</dbReference>
<organism evidence="3 4">
    <name type="scientific">Dillenia turbinata</name>
    <dbReference type="NCBI Taxonomy" id="194707"/>
    <lineage>
        <taxon>Eukaryota</taxon>
        <taxon>Viridiplantae</taxon>
        <taxon>Streptophyta</taxon>
        <taxon>Embryophyta</taxon>
        <taxon>Tracheophyta</taxon>
        <taxon>Spermatophyta</taxon>
        <taxon>Magnoliopsida</taxon>
        <taxon>eudicotyledons</taxon>
        <taxon>Gunneridae</taxon>
        <taxon>Pentapetalae</taxon>
        <taxon>Dilleniales</taxon>
        <taxon>Dilleniaceae</taxon>
        <taxon>Dillenia</taxon>
    </lineage>
</organism>
<reference evidence="3 4" key="1">
    <citation type="submission" date="2023-12" db="EMBL/GenBank/DDBJ databases">
        <title>A high-quality genome assembly for Dillenia turbinata (Dilleniales).</title>
        <authorList>
            <person name="Chanderbali A."/>
        </authorList>
    </citation>
    <scope>NUCLEOTIDE SEQUENCE [LARGE SCALE GENOMIC DNA]</scope>
    <source>
        <strain evidence="3">LSX21</strain>
        <tissue evidence="3">Leaf</tissue>
    </source>
</reference>
<name>A0AAN8ZRM0_9MAGN</name>
<dbReference type="AlphaFoldDB" id="A0AAN8ZRM0"/>
<feature type="domain" description="DUF3741" evidence="2">
    <location>
        <begin position="64"/>
        <end position="81"/>
    </location>
</feature>
<proteinExistence type="predicted"/>
<feature type="region of interest" description="Disordered" evidence="1">
    <location>
        <begin position="160"/>
        <end position="322"/>
    </location>
</feature>
<accession>A0AAN8ZRM0</accession>
<gene>
    <name evidence="3" type="ORF">RJ641_028517</name>
</gene>
<feature type="compositionally biased region" description="Basic and acidic residues" evidence="1">
    <location>
        <begin position="39"/>
        <end position="58"/>
    </location>
</feature>
<evidence type="ECO:0000256" key="1">
    <source>
        <dbReference type="SAM" id="MobiDB-lite"/>
    </source>
</evidence>
<dbReference type="Pfam" id="PF14383">
    <property type="entry name" value="VARLMGL"/>
    <property type="match status" value="1"/>
</dbReference>
<evidence type="ECO:0000313" key="4">
    <source>
        <dbReference type="Proteomes" id="UP001370490"/>
    </source>
</evidence>
<comment type="caution">
    <text evidence="3">The sequence shown here is derived from an EMBL/GenBank/DDBJ whole genome shotgun (WGS) entry which is preliminary data.</text>
</comment>
<sequence length="389" mass="44544">MENSESENSTMKCFSGILRRLLCTGSLPTHPSDQIIAEPDQKKPHRPNEDLKSEEAKADSFVSPPGIVARLMGLESLPDSNWVVSNNLKTPHSIERSRSVNSLDLLQEFDLKEAQHRRLRTSVSFREELPAFLQQQNGDYFVMRLKNAEEKTEMSKWEMCLQEQPQKSMKSKSGGPNLRKKEREVVEKKKESNQNEMKKKKIIRDEPRRVCSPENKAFSSSKTKENFSRQRLESKAESSLIARKQRRTTSDSKLVSQKKIKKKVEVVCSSENSTSPVSIPDHILEESGASNSSPGRKSSVKHANVDQREIKSRDPVQRKRDGNHDNEAIEFFLKALVEMRRLAEEDIKKAKWVSDKSSNYEAFEIICSELEQHVFDVVVYLVVDELANL</sequence>
<feature type="compositionally biased region" description="Basic and acidic residues" evidence="1">
    <location>
        <begin position="303"/>
        <end position="322"/>
    </location>
</feature>
<dbReference type="PANTHER" id="PTHR35499">
    <property type="entry name" value="OS05G0128300 PROTEIN"/>
    <property type="match status" value="1"/>
</dbReference>
<dbReference type="Proteomes" id="UP001370490">
    <property type="component" value="Unassembled WGS sequence"/>
</dbReference>
<feature type="compositionally biased region" description="Basic and acidic residues" evidence="1">
    <location>
        <begin position="179"/>
        <end position="211"/>
    </location>
</feature>
<feature type="compositionally biased region" description="Basic and acidic residues" evidence="1">
    <location>
        <begin position="222"/>
        <end position="236"/>
    </location>
</feature>
<keyword evidence="4" id="KW-1185">Reference proteome</keyword>
<protein>
    <submittedName>
        <fullName evidence="3">DUF3741-associated sequence motif</fullName>
    </submittedName>
</protein>
<dbReference type="EMBL" id="JBAMMX010000004">
    <property type="protein sequence ID" value="KAK6943140.1"/>
    <property type="molecule type" value="Genomic_DNA"/>
</dbReference>